<organism evidence="3 4">
    <name type="scientific">Flavipsychrobacter stenotrophus</name>
    <dbReference type="NCBI Taxonomy" id="2077091"/>
    <lineage>
        <taxon>Bacteria</taxon>
        <taxon>Pseudomonadati</taxon>
        <taxon>Bacteroidota</taxon>
        <taxon>Chitinophagia</taxon>
        <taxon>Chitinophagales</taxon>
        <taxon>Chitinophagaceae</taxon>
        <taxon>Flavipsychrobacter</taxon>
    </lineage>
</organism>
<evidence type="ECO:0000313" key="4">
    <source>
        <dbReference type="Proteomes" id="UP000239872"/>
    </source>
</evidence>
<gene>
    <name evidence="3" type="ORF">CJD36_010930</name>
</gene>
<dbReference type="InterPro" id="IPR011249">
    <property type="entry name" value="Metalloenz_LuxS/M16"/>
</dbReference>
<dbReference type="SUPFAM" id="SSF63411">
    <property type="entry name" value="LuxS/MPP-like metallohydrolase"/>
    <property type="match status" value="2"/>
</dbReference>
<reference evidence="3 4" key="1">
    <citation type="submission" date="2018-01" db="EMBL/GenBank/DDBJ databases">
        <title>A novel member of the phylum Bacteroidetes isolated from glacier ice.</title>
        <authorList>
            <person name="Liu Q."/>
            <person name="Xin Y.-H."/>
        </authorList>
    </citation>
    <scope>NUCLEOTIDE SEQUENCE [LARGE SCALE GENOMIC DNA]</scope>
    <source>
        <strain evidence="3 4">RB1R16</strain>
    </source>
</reference>
<dbReference type="PANTHER" id="PTHR11851:SF224">
    <property type="entry name" value="PROCESSING PROTEASE"/>
    <property type="match status" value="1"/>
</dbReference>
<evidence type="ECO:0000259" key="1">
    <source>
        <dbReference type="Pfam" id="PF00675"/>
    </source>
</evidence>
<protein>
    <submittedName>
        <fullName evidence="3">Insulinase family protein</fullName>
    </submittedName>
</protein>
<evidence type="ECO:0000259" key="2">
    <source>
        <dbReference type="Pfam" id="PF05193"/>
    </source>
</evidence>
<dbReference type="InterPro" id="IPR050361">
    <property type="entry name" value="MPP/UQCRC_Complex"/>
</dbReference>
<dbReference type="OrthoDB" id="9811314at2"/>
<dbReference type="Proteomes" id="UP000239872">
    <property type="component" value="Unassembled WGS sequence"/>
</dbReference>
<feature type="domain" description="Peptidase M16 N-terminal" evidence="1">
    <location>
        <begin position="47"/>
        <end position="146"/>
    </location>
</feature>
<dbReference type="EMBL" id="PPSL01000003">
    <property type="protein sequence ID" value="PQJ10482.1"/>
    <property type="molecule type" value="Genomic_DNA"/>
</dbReference>
<sequence>MTLDRTKPPVIHDAVEFDYKLPPLNTTTLDNGLPLYWVDAGVQDVVQIDWVFPAGLWFEQKEAVAHATAGLLKNGTSKHTSEQISEALEFYGAQLKTSAGNDFATVTLYSLTKHLPALLPMVLEILTEATYPEHEVEIYKRNVTQRLLVNLRQCEFVANQRIDALLFGEHHPYGRFTKQATIDAINREDLLAYYKGHYSLANVRMFMAGKVSVADVKHLNEVFGAAPIVATPVAPVAFDHVQRSERVQRISNEPNGVQGAIRIGRLFPNRHHPDYTPMVVLNTLFGGYFGSRLMSNIREDKGYTYGIHSSLGPEVNGGSLVIGTETGRDVTEAAVIEVYKEMELLCNEPADEEELLLVKNYLLGGILGDLDGPFSILQRWRTLILNGFTEEQFNRNINIYKNITTAELQALAKKYFVKEEFYEIVVI</sequence>
<dbReference type="AlphaFoldDB" id="A0A2S7SU82"/>
<dbReference type="Pfam" id="PF00675">
    <property type="entry name" value="Peptidase_M16"/>
    <property type="match status" value="1"/>
</dbReference>
<dbReference type="GO" id="GO:0046872">
    <property type="term" value="F:metal ion binding"/>
    <property type="evidence" value="ECO:0007669"/>
    <property type="project" value="InterPro"/>
</dbReference>
<dbReference type="Pfam" id="PF05193">
    <property type="entry name" value="Peptidase_M16_C"/>
    <property type="match status" value="1"/>
</dbReference>
<evidence type="ECO:0000313" key="3">
    <source>
        <dbReference type="EMBL" id="PQJ10482.1"/>
    </source>
</evidence>
<accession>A0A2S7SU82</accession>
<dbReference type="InterPro" id="IPR011765">
    <property type="entry name" value="Pept_M16_N"/>
</dbReference>
<keyword evidence="4" id="KW-1185">Reference proteome</keyword>
<name>A0A2S7SU82_9BACT</name>
<feature type="domain" description="Peptidase M16 C-terminal" evidence="2">
    <location>
        <begin position="185"/>
        <end position="361"/>
    </location>
</feature>
<dbReference type="Gene3D" id="3.30.830.10">
    <property type="entry name" value="Metalloenzyme, LuxS/M16 peptidase-like"/>
    <property type="match status" value="2"/>
</dbReference>
<comment type="caution">
    <text evidence="3">The sequence shown here is derived from an EMBL/GenBank/DDBJ whole genome shotgun (WGS) entry which is preliminary data.</text>
</comment>
<dbReference type="RefSeq" id="WP_105039210.1">
    <property type="nucleotide sequence ID" value="NZ_PPSL01000003.1"/>
</dbReference>
<dbReference type="PANTHER" id="PTHR11851">
    <property type="entry name" value="METALLOPROTEASE"/>
    <property type="match status" value="1"/>
</dbReference>
<dbReference type="InterPro" id="IPR007863">
    <property type="entry name" value="Peptidase_M16_C"/>
</dbReference>
<proteinExistence type="predicted"/>